<dbReference type="Gene3D" id="3.30.230.10">
    <property type="match status" value="1"/>
</dbReference>
<keyword evidence="2 6" id="KW-0540">Nuclease</keyword>
<comment type="similarity">
    <text evidence="6">Belongs to the RnpA family.</text>
</comment>
<comment type="catalytic activity">
    <reaction evidence="6">
        <text>Endonucleolytic cleavage of RNA, removing 5'-extranucleotides from tRNA precursor.</text>
        <dbReference type="EC" id="3.1.26.5"/>
    </reaction>
</comment>
<reference evidence="9 10" key="1">
    <citation type="submission" date="2019-04" db="EMBL/GenBank/DDBJ databases">
        <authorList>
            <person name="Van Vliet M D."/>
        </authorList>
    </citation>
    <scope>NUCLEOTIDE SEQUENCE [LARGE SCALE GENOMIC DNA]</scope>
    <source>
        <strain evidence="9 10">F1</strain>
    </source>
</reference>
<comment type="subunit">
    <text evidence="6">Consists of a catalytic RNA component (M1 or rnpB) and a protein subunit.</text>
</comment>
<dbReference type="InterPro" id="IPR000100">
    <property type="entry name" value="RNase_P"/>
</dbReference>
<evidence type="ECO:0000313" key="10">
    <source>
        <dbReference type="Proteomes" id="UP000366872"/>
    </source>
</evidence>
<evidence type="ECO:0000256" key="1">
    <source>
        <dbReference type="ARBA" id="ARBA00022694"/>
    </source>
</evidence>
<dbReference type="AlphaFoldDB" id="A0A6C2U7U9"/>
<feature type="region of interest" description="Disordered" evidence="8">
    <location>
        <begin position="1"/>
        <end position="23"/>
    </location>
</feature>
<dbReference type="NCBIfam" id="TIGR00188">
    <property type="entry name" value="rnpA"/>
    <property type="match status" value="1"/>
</dbReference>
<keyword evidence="3 6" id="KW-0255">Endonuclease</keyword>
<dbReference type="EC" id="3.1.26.5" evidence="6 7"/>
<evidence type="ECO:0000256" key="4">
    <source>
        <dbReference type="ARBA" id="ARBA00022801"/>
    </source>
</evidence>
<proteinExistence type="inferred from homology"/>
<accession>A0A6C2U7U9</accession>
<feature type="compositionally biased region" description="Basic and acidic residues" evidence="8">
    <location>
        <begin position="1"/>
        <end position="10"/>
    </location>
</feature>
<sequence length="165" mass="18998">MPKPHERESDCSIDSSPPKSGLDRCLSKQQRLTRSSLFSETFSQNRKWVGRFMVLWLRSGEGAALRLGVVTSKKVHLRANKRNLARRRLREAYRNLRPYFSGDFDIILVGRRSILGAEWREVVREMLKLAQKAGLITDENLNNAELEFFHHEGATHPKGIQNKPS</sequence>
<evidence type="ECO:0000256" key="7">
    <source>
        <dbReference type="NCBIfam" id="TIGR00188"/>
    </source>
</evidence>
<evidence type="ECO:0000313" key="9">
    <source>
        <dbReference type="EMBL" id="VGO16182.1"/>
    </source>
</evidence>
<dbReference type="GO" id="GO:0001682">
    <property type="term" value="P:tRNA 5'-leader removal"/>
    <property type="evidence" value="ECO:0007669"/>
    <property type="project" value="UniProtKB-UniRule"/>
</dbReference>
<dbReference type="EMBL" id="CAAHFG010000003">
    <property type="protein sequence ID" value="VGO16182.1"/>
    <property type="molecule type" value="Genomic_DNA"/>
</dbReference>
<evidence type="ECO:0000256" key="8">
    <source>
        <dbReference type="SAM" id="MobiDB-lite"/>
    </source>
</evidence>
<dbReference type="GO" id="GO:0004526">
    <property type="term" value="F:ribonuclease P activity"/>
    <property type="evidence" value="ECO:0007669"/>
    <property type="project" value="UniProtKB-UniRule"/>
</dbReference>
<keyword evidence="4 6" id="KW-0378">Hydrolase</keyword>
<keyword evidence="1 6" id="KW-0819">tRNA processing</keyword>
<dbReference type="InterPro" id="IPR020568">
    <property type="entry name" value="Ribosomal_Su5_D2-typ_SF"/>
</dbReference>
<dbReference type="SUPFAM" id="SSF54211">
    <property type="entry name" value="Ribosomal protein S5 domain 2-like"/>
    <property type="match status" value="1"/>
</dbReference>
<dbReference type="PANTHER" id="PTHR33992:SF1">
    <property type="entry name" value="RIBONUCLEASE P PROTEIN COMPONENT"/>
    <property type="match status" value="1"/>
</dbReference>
<name>A0A6C2U7U9_PONDE</name>
<dbReference type="GO" id="GO:0042781">
    <property type="term" value="F:3'-tRNA processing endoribonuclease activity"/>
    <property type="evidence" value="ECO:0007669"/>
    <property type="project" value="TreeGrafter"/>
</dbReference>
<comment type="function">
    <text evidence="6">RNaseP catalyzes the removal of the 5'-leader sequence from pre-tRNA to produce the mature 5'-terminus. It can also cleave other RNA substrates such as 4.5S RNA. The protein component plays an auxiliary but essential role in vivo by binding to the 5'-leader sequence and broadening the substrate specificity of the ribozyme.</text>
</comment>
<dbReference type="PANTHER" id="PTHR33992">
    <property type="entry name" value="RIBONUCLEASE P PROTEIN COMPONENT"/>
    <property type="match status" value="1"/>
</dbReference>
<dbReference type="Pfam" id="PF00825">
    <property type="entry name" value="Ribonuclease_P"/>
    <property type="match status" value="1"/>
</dbReference>
<dbReference type="GO" id="GO:0000049">
    <property type="term" value="F:tRNA binding"/>
    <property type="evidence" value="ECO:0007669"/>
    <property type="project" value="UniProtKB-UniRule"/>
</dbReference>
<keyword evidence="10" id="KW-1185">Reference proteome</keyword>
<evidence type="ECO:0000256" key="2">
    <source>
        <dbReference type="ARBA" id="ARBA00022722"/>
    </source>
</evidence>
<dbReference type="InterPro" id="IPR014721">
    <property type="entry name" value="Ribsml_uS5_D2-typ_fold_subgr"/>
</dbReference>
<evidence type="ECO:0000256" key="5">
    <source>
        <dbReference type="ARBA" id="ARBA00022884"/>
    </source>
</evidence>
<dbReference type="HAMAP" id="MF_00227">
    <property type="entry name" value="RNase_P"/>
    <property type="match status" value="1"/>
</dbReference>
<dbReference type="Proteomes" id="UP000366872">
    <property type="component" value="Unassembled WGS sequence"/>
</dbReference>
<evidence type="ECO:0000256" key="6">
    <source>
        <dbReference type="HAMAP-Rule" id="MF_00227"/>
    </source>
</evidence>
<evidence type="ECO:0000256" key="3">
    <source>
        <dbReference type="ARBA" id="ARBA00022759"/>
    </source>
</evidence>
<protein>
    <recommendedName>
        <fullName evidence="6 7">Ribonuclease P protein component</fullName>
        <shortName evidence="6">RNase P protein</shortName>
        <shortName evidence="6">RNaseP protein</shortName>
        <ecNumber evidence="6 7">3.1.26.5</ecNumber>
    </recommendedName>
    <alternativeName>
        <fullName evidence="6">Protein C5</fullName>
    </alternativeName>
</protein>
<gene>
    <name evidence="6" type="primary">rnpA</name>
    <name evidence="9" type="ORF">PDESU_04772</name>
</gene>
<dbReference type="GO" id="GO:0030677">
    <property type="term" value="C:ribonuclease P complex"/>
    <property type="evidence" value="ECO:0007669"/>
    <property type="project" value="TreeGrafter"/>
</dbReference>
<dbReference type="RefSeq" id="WP_136081727.1">
    <property type="nucleotide sequence ID" value="NZ_CAAHFG010000003.1"/>
</dbReference>
<organism evidence="9 10">
    <name type="scientific">Pontiella desulfatans</name>
    <dbReference type="NCBI Taxonomy" id="2750659"/>
    <lineage>
        <taxon>Bacteria</taxon>
        <taxon>Pseudomonadati</taxon>
        <taxon>Kiritimatiellota</taxon>
        <taxon>Kiritimatiellia</taxon>
        <taxon>Kiritimatiellales</taxon>
        <taxon>Pontiellaceae</taxon>
        <taxon>Pontiella</taxon>
    </lineage>
</organism>
<keyword evidence="5 6" id="KW-0694">RNA-binding</keyword>